<evidence type="ECO:0008006" key="3">
    <source>
        <dbReference type="Google" id="ProtNLM"/>
    </source>
</evidence>
<sequence>MKFIKRKLTLLILLITVGMGAFFFGMNEAKSDLTPEISSSLISSKLIGVKELITVKYHYKNMGQFSNQSTFYGWKVPFTDKKFIVAYEGFICAGVDLENLDIQIHDKTINIKIPKSKILSHTIDEKSIKVFDEKNSIFNPIKIEDYKNFSTDQKTVVEKDAIKKGLLKEADDKTQKAIEEILNVDDLLRAYQIKVSMK</sequence>
<name>A0A379C7N5_9FIRM</name>
<evidence type="ECO:0000313" key="1">
    <source>
        <dbReference type="EMBL" id="SUB57607.1"/>
    </source>
</evidence>
<dbReference type="STRING" id="1122949.GCA_000378725_01596"/>
<accession>A0A379C7N5</accession>
<evidence type="ECO:0000313" key="2">
    <source>
        <dbReference type="Proteomes" id="UP000255517"/>
    </source>
</evidence>
<proteinExistence type="predicted"/>
<dbReference type="RefSeq" id="WP_019035224.1">
    <property type="nucleotide sequence ID" value="NZ_UGSZ01000001.1"/>
</dbReference>
<dbReference type="EMBL" id="UGSZ01000001">
    <property type="protein sequence ID" value="SUB57607.1"/>
    <property type="molecule type" value="Genomic_DNA"/>
</dbReference>
<gene>
    <name evidence="1" type="ORF">NCTC13149_01452</name>
</gene>
<organism evidence="1 2">
    <name type="scientific">Peptoniphilus lacrimalis</name>
    <dbReference type="NCBI Taxonomy" id="33031"/>
    <lineage>
        <taxon>Bacteria</taxon>
        <taxon>Bacillati</taxon>
        <taxon>Bacillota</taxon>
        <taxon>Tissierellia</taxon>
        <taxon>Tissierellales</taxon>
        <taxon>Peptoniphilaceae</taxon>
        <taxon>Peptoniphilus</taxon>
    </lineage>
</organism>
<dbReference type="InterPro" id="IPR025324">
    <property type="entry name" value="DUF4230"/>
</dbReference>
<dbReference type="AlphaFoldDB" id="A0A379C7N5"/>
<protein>
    <recommendedName>
        <fullName evidence="3">DUF4230 domain-containing protein</fullName>
    </recommendedName>
</protein>
<dbReference type="Proteomes" id="UP000255517">
    <property type="component" value="Unassembled WGS sequence"/>
</dbReference>
<reference evidence="1 2" key="1">
    <citation type="submission" date="2018-06" db="EMBL/GenBank/DDBJ databases">
        <authorList>
            <consortium name="Pathogen Informatics"/>
            <person name="Doyle S."/>
        </authorList>
    </citation>
    <scope>NUCLEOTIDE SEQUENCE [LARGE SCALE GENOMIC DNA]</scope>
    <source>
        <strain evidence="1 2">NCTC13149</strain>
    </source>
</reference>
<dbReference type="OrthoDB" id="359931at2"/>
<dbReference type="Pfam" id="PF14014">
    <property type="entry name" value="DUF4230"/>
    <property type="match status" value="1"/>
</dbReference>